<accession>A0A0L8IIG0</accession>
<dbReference type="AlphaFoldDB" id="A0A0L8IIG0"/>
<organism evidence="3 4">
    <name type="scientific">Pseudomonas syringae pv. aceris</name>
    <dbReference type="NCBI Taxonomy" id="199198"/>
    <lineage>
        <taxon>Bacteria</taxon>
        <taxon>Pseudomonadati</taxon>
        <taxon>Pseudomonadota</taxon>
        <taxon>Gammaproteobacteria</taxon>
        <taxon>Pseudomonadales</taxon>
        <taxon>Pseudomonadaceae</taxon>
        <taxon>Pseudomonas</taxon>
        <taxon>Pseudomonas syringae</taxon>
    </lineage>
</organism>
<proteinExistence type="predicted"/>
<feature type="domain" description="Methyltransferase" evidence="2">
    <location>
        <begin position="130"/>
        <end position="252"/>
    </location>
</feature>
<comment type="caution">
    <text evidence="3">The sequence shown here is derived from an EMBL/GenBank/DDBJ whole genome shotgun (WGS) entry which is preliminary data.</text>
</comment>
<dbReference type="PATRIC" id="fig|199198.4.peg.3967"/>
<feature type="region of interest" description="Disordered" evidence="1">
    <location>
        <begin position="1"/>
        <end position="26"/>
    </location>
</feature>
<dbReference type="PANTHER" id="PTHR13369">
    <property type="match status" value="1"/>
</dbReference>
<dbReference type="RefSeq" id="WP_004407269.1">
    <property type="nucleotide sequence ID" value="NZ_LGAR01000189.1"/>
</dbReference>
<protein>
    <recommendedName>
        <fullName evidence="2">Methyltransferase domain-containing protein</fullName>
    </recommendedName>
</protein>
<reference evidence="3 4" key="1">
    <citation type="submission" date="2015-09" db="EMBL/GenBank/DDBJ databases">
        <title>Genome announcement of multiple Pseudomonas syringae strains.</title>
        <authorList>
            <person name="Thakur S."/>
            <person name="Wang P.W."/>
            <person name="Gong Y."/>
            <person name="Weir B.S."/>
            <person name="Guttman D.S."/>
        </authorList>
    </citation>
    <scope>NUCLEOTIDE SEQUENCE [LARGE SCALE GENOMIC DNA]</scope>
    <source>
        <strain evidence="3 4">ICMP2802</strain>
    </source>
</reference>
<evidence type="ECO:0000259" key="2">
    <source>
        <dbReference type="Pfam" id="PF13679"/>
    </source>
</evidence>
<dbReference type="EMBL" id="LJPM01000068">
    <property type="protein sequence ID" value="KPW25836.1"/>
    <property type="molecule type" value="Genomic_DNA"/>
</dbReference>
<dbReference type="Proteomes" id="UP000050297">
    <property type="component" value="Unassembled WGS sequence"/>
</dbReference>
<name>A0A0L8IIG0_PSESX</name>
<dbReference type="PANTHER" id="PTHR13369:SF0">
    <property type="entry name" value="GLUTATHIONE S-TRANSFERASE C-TERMINAL DOMAIN-CONTAINING PROTEIN"/>
    <property type="match status" value="1"/>
</dbReference>
<dbReference type="Pfam" id="PF13679">
    <property type="entry name" value="Methyltransf_32"/>
    <property type="match status" value="1"/>
</dbReference>
<dbReference type="InterPro" id="IPR025714">
    <property type="entry name" value="Methyltranfer_dom"/>
</dbReference>
<gene>
    <name evidence="3" type="ORF">ALO91_01488</name>
</gene>
<dbReference type="SUPFAM" id="SSF53335">
    <property type="entry name" value="S-adenosyl-L-methionine-dependent methyltransferases"/>
    <property type="match status" value="1"/>
</dbReference>
<dbReference type="InterPro" id="IPR029063">
    <property type="entry name" value="SAM-dependent_MTases_sf"/>
</dbReference>
<evidence type="ECO:0000313" key="4">
    <source>
        <dbReference type="Proteomes" id="UP000050297"/>
    </source>
</evidence>
<sequence>MKGAGVDPVSTLPYESATMPSEPRLQDEHLGSHLGALDSFLFAHQALWRPKPFTHLSLPWEDKYPDLALWLRQRTLEQAEAAHNHPEHLDAPFPFKQLAAEAVALSHVAELPVHALQPVEARMSVDVPGRKWQQIEAFASHLDMRDSATHWLDWCAGKGHLGRRLTGPGQRLTCLEKDPALIEAGLALSTRQGIDARHVQQDVMADDTWRYLQPEHTPVALHACGDLHIQLMELASQTGCRRMAIAPCCYNRTRHDLYQALSSEGKASGLKLSRDELGLPLSETVTAGARVRRQRDTSMARRLGFDLLQRRLRGIDDYLPTPSLPTSWLDASYADYCNHLAKLKHLPAPGQQDWAALEAAGWKRLAEVRNLELVRDLFRRPLEMWLVLDRAMYVREQGYSVSVGTFCDSRITPRNLLILARKS</sequence>
<evidence type="ECO:0000256" key="1">
    <source>
        <dbReference type="SAM" id="MobiDB-lite"/>
    </source>
</evidence>
<evidence type="ECO:0000313" key="3">
    <source>
        <dbReference type="EMBL" id="KPW25836.1"/>
    </source>
</evidence>